<dbReference type="EMBL" id="CAMXCT020000358">
    <property type="protein sequence ID" value="CAL1131030.1"/>
    <property type="molecule type" value="Genomic_DNA"/>
</dbReference>
<evidence type="ECO:0000313" key="2">
    <source>
        <dbReference type="EMBL" id="CAL1131030.1"/>
    </source>
</evidence>
<dbReference type="AlphaFoldDB" id="A0A9P1BR15"/>
<reference evidence="1" key="1">
    <citation type="submission" date="2022-10" db="EMBL/GenBank/DDBJ databases">
        <authorList>
            <person name="Chen Y."/>
            <person name="Dougan E. K."/>
            <person name="Chan C."/>
            <person name="Rhodes N."/>
            <person name="Thang M."/>
        </authorList>
    </citation>
    <scope>NUCLEOTIDE SEQUENCE</scope>
</reference>
<dbReference type="Gene3D" id="3.40.50.150">
    <property type="entry name" value="Vaccinia Virus protein VP39"/>
    <property type="match status" value="1"/>
</dbReference>
<comment type="caution">
    <text evidence="1">The sequence shown here is derived from an EMBL/GenBank/DDBJ whole genome shotgun (WGS) entry which is preliminary data.</text>
</comment>
<dbReference type="SUPFAM" id="SSF53335">
    <property type="entry name" value="S-adenosyl-L-methionine-dependent methyltransferases"/>
    <property type="match status" value="1"/>
</dbReference>
<dbReference type="EMBL" id="CAMXCT010000358">
    <property type="protein sequence ID" value="CAI3977655.1"/>
    <property type="molecule type" value="Genomic_DNA"/>
</dbReference>
<evidence type="ECO:0000313" key="1">
    <source>
        <dbReference type="EMBL" id="CAI3977655.1"/>
    </source>
</evidence>
<reference evidence="2" key="2">
    <citation type="submission" date="2024-04" db="EMBL/GenBank/DDBJ databases">
        <authorList>
            <person name="Chen Y."/>
            <person name="Shah S."/>
            <person name="Dougan E. K."/>
            <person name="Thang M."/>
            <person name="Chan C."/>
        </authorList>
    </citation>
    <scope>NUCLEOTIDE SEQUENCE [LARGE SCALE GENOMIC DNA]</scope>
</reference>
<evidence type="ECO:0000313" key="4">
    <source>
        <dbReference type="Proteomes" id="UP001152797"/>
    </source>
</evidence>
<sequence>MPHGAHGAHGALWAVESWTMSGAGKASAFLTVDQPVLSAATRAKRTANVGMCDGVLGDERIHVTVDAENKRSLLLDGPSTSGFVQSQLRCKGSPELFMGSCDDPLIRKAWRCELPEPLELSEAFPYVAAILRRMEGCRKHPMKVLLLGLGGGTMQSYLDATCPASQLLTVEASPGVLEAARRFFGFTGPVHLSDARLALSQLVSEQRRFDAIVVDIADTVLDRSDVEHLNTLLKDGGLVLHNHTNQHKMMEQLDTFRSIFPDAQQQSFEGGNVLMSYTKHGPSQIAIQS</sequence>
<dbReference type="Proteomes" id="UP001152797">
    <property type="component" value="Unassembled WGS sequence"/>
</dbReference>
<name>A0A9P1BR15_9DINO</name>
<evidence type="ECO:0000313" key="3">
    <source>
        <dbReference type="EMBL" id="CAL4764967.1"/>
    </source>
</evidence>
<protein>
    <submittedName>
        <fullName evidence="3">Polyamine aminopropyltransferase (Putrescine aminopropyltransferase) (PAPT) (Spermidine synthase) (SPDS) (SPDSY)</fullName>
    </submittedName>
</protein>
<dbReference type="OrthoDB" id="2016285at2759"/>
<organism evidence="1">
    <name type="scientific">Cladocopium goreaui</name>
    <dbReference type="NCBI Taxonomy" id="2562237"/>
    <lineage>
        <taxon>Eukaryota</taxon>
        <taxon>Sar</taxon>
        <taxon>Alveolata</taxon>
        <taxon>Dinophyceae</taxon>
        <taxon>Suessiales</taxon>
        <taxon>Symbiodiniaceae</taxon>
        <taxon>Cladocopium</taxon>
    </lineage>
</organism>
<proteinExistence type="predicted"/>
<dbReference type="InterPro" id="IPR029063">
    <property type="entry name" value="SAM-dependent_MTases_sf"/>
</dbReference>
<dbReference type="EMBL" id="CAMXCT030000358">
    <property type="protein sequence ID" value="CAL4764967.1"/>
    <property type="molecule type" value="Genomic_DNA"/>
</dbReference>
<gene>
    <name evidence="1" type="ORF">C1SCF055_LOCUS5779</name>
</gene>
<accession>A0A9P1BR15</accession>
<keyword evidence="4" id="KW-1185">Reference proteome</keyword>